<keyword evidence="8" id="KW-0406">Ion transport</keyword>
<dbReference type="GO" id="GO:0006826">
    <property type="term" value="P:iron ion transport"/>
    <property type="evidence" value="ECO:0007669"/>
    <property type="project" value="UniProtKB-KW"/>
</dbReference>
<dbReference type="HOGENOM" id="CLU_000604_1_11_10"/>
<dbReference type="Gene3D" id="3.40.50.300">
    <property type="entry name" value="P-loop containing nucleotide triphosphate hydrolases"/>
    <property type="match status" value="1"/>
</dbReference>
<keyword evidence="5" id="KW-0547">Nucleotide-binding</keyword>
<dbReference type="PANTHER" id="PTHR42771">
    <property type="entry name" value="IRON(3+)-HYDROXAMATE IMPORT ATP-BINDING PROTEIN FHUC"/>
    <property type="match status" value="1"/>
</dbReference>
<dbReference type="AlphaFoldDB" id="A0A098BWZ0"/>
<protein>
    <submittedName>
        <fullName evidence="11">ABC transporter</fullName>
    </submittedName>
</protein>
<dbReference type="InterPro" id="IPR027417">
    <property type="entry name" value="P-loop_NTPase"/>
</dbReference>
<dbReference type="InterPro" id="IPR003593">
    <property type="entry name" value="AAA+_ATPase"/>
</dbReference>
<accession>A0A098BWZ0</accession>
<dbReference type="SMART" id="SM00382">
    <property type="entry name" value="AAA"/>
    <property type="match status" value="1"/>
</dbReference>
<feature type="domain" description="ABC transporter" evidence="10">
    <location>
        <begin position="4"/>
        <end position="244"/>
    </location>
</feature>
<dbReference type="GO" id="GO:0005886">
    <property type="term" value="C:plasma membrane"/>
    <property type="evidence" value="ECO:0007669"/>
    <property type="project" value="UniProtKB-SubCell"/>
</dbReference>
<keyword evidence="12" id="KW-1185">Reference proteome</keyword>
<keyword evidence="2" id="KW-0813">Transport</keyword>
<comment type="subcellular location">
    <subcellularLocation>
        <location evidence="1">Cell membrane</location>
        <topology evidence="1">Peripheral membrane protein</topology>
    </subcellularLocation>
</comment>
<name>A0A098BWZ0_9BACT</name>
<dbReference type="Proteomes" id="UP000032417">
    <property type="component" value="Chromosome 1"/>
</dbReference>
<gene>
    <name evidence="11" type="ORF">ING2E5B_0391</name>
</gene>
<evidence type="ECO:0000313" key="11">
    <source>
        <dbReference type="EMBL" id="CEA15160.1"/>
    </source>
</evidence>
<dbReference type="FunFam" id="3.40.50.300:FF:000134">
    <property type="entry name" value="Iron-enterobactin ABC transporter ATP-binding protein"/>
    <property type="match status" value="1"/>
</dbReference>
<reference evidence="11 12" key="1">
    <citation type="submission" date="2014-08" db="EMBL/GenBank/DDBJ databases">
        <authorList>
            <person name="Wibberg D."/>
        </authorList>
    </citation>
    <scope>NUCLEOTIDE SEQUENCE [LARGE SCALE GENOMIC DNA]</scope>
    <source>
        <strain evidence="12">ING2-E5B</strain>
    </source>
</reference>
<keyword evidence="9" id="KW-0472">Membrane</keyword>
<dbReference type="EMBL" id="LN515532">
    <property type="protein sequence ID" value="CEA15160.1"/>
    <property type="molecule type" value="Genomic_DNA"/>
</dbReference>
<evidence type="ECO:0000256" key="2">
    <source>
        <dbReference type="ARBA" id="ARBA00022448"/>
    </source>
</evidence>
<evidence type="ECO:0000256" key="7">
    <source>
        <dbReference type="ARBA" id="ARBA00023004"/>
    </source>
</evidence>
<evidence type="ECO:0000256" key="5">
    <source>
        <dbReference type="ARBA" id="ARBA00022741"/>
    </source>
</evidence>
<dbReference type="GO" id="GO:0016887">
    <property type="term" value="F:ATP hydrolysis activity"/>
    <property type="evidence" value="ECO:0007669"/>
    <property type="project" value="InterPro"/>
</dbReference>
<dbReference type="PANTHER" id="PTHR42771:SF2">
    <property type="entry name" value="IRON(3+)-HYDROXAMATE IMPORT ATP-BINDING PROTEIN FHUC"/>
    <property type="match status" value="1"/>
</dbReference>
<dbReference type="CDD" id="cd03214">
    <property type="entry name" value="ABC_Iron-Siderophores_B12_Hemin"/>
    <property type="match status" value="1"/>
</dbReference>
<dbReference type="PROSITE" id="PS50893">
    <property type="entry name" value="ABC_TRANSPORTER_2"/>
    <property type="match status" value="1"/>
</dbReference>
<dbReference type="OrthoDB" id="9787851at2"/>
<dbReference type="SUPFAM" id="SSF52540">
    <property type="entry name" value="P-loop containing nucleoside triphosphate hydrolases"/>
    <property type="match status" value="1"/>
</dbReference>
<keyword evidence="7" id="KW-0408">Iron</keyword>
<keyword evidence="3" id="KW-1003">Cell membrane</keyword>
<evidence type="ECO:0000256" key="4">
    <source>
        <dbReference type="ARBA" id="ARBA00022496"/>
    </source>
</evidence>
<dbReference type="GO" id="GO:0005524">
    <property type="term" value="F:ATP binding"/>
    <property type="evidence" value="ECO:0007669"/>
    <property type="project" value="UniProtKB-KW"/>
</dbReference>
<proteinExistence type="predicted"/>
<dbReference type="KEGG" id="pbt:ING2E5B_0391"/>
<evidence type="ECO:0000256" key="1">
    <source>
        <dbReference type="ARBA" id="ARBA00004202"/>
    </source>
</evidence>
<keyword evidence="4" id="KW-0410">Iron transport</keyword>
<keyword evidence="6" id="KW-0067">ATP-binding</keyword>
<dbReference type="InterPro" id="IPR051535">
    <property type="entry name" value="Siderophore_ABC-ATPase"/>
</dbReference>
<organism evidence="11 12">
    <name type="scientific">Fermentimonas caenicola</name>
    <dbReference type="NCBI Taxonomy" id="1562970"/>
    <lineage>
        <taxon>Bacteria</taxon>
        <taxon>Pseudomonadati</taxon>
        <taxon>Bacteroidota</taxon>
        <taxon>Bacteroidia</taxon>
        <taxon>Bacteroidales</taxon>
        <taxon>Dysgonomonadaceae</taxon>
        <taxon>Fermentimonas</taxon>
    </lineage>
</organism>
<dbReference type="InterPro" id="IPR003439">
    <property type="entry name" value="ABC_transporter-like_ATP-bd"/>
</dbReference>
<evidence type="ECO:0000256" key="6">
    <source>
        <dbReference type="ARBA" id="ARBA00022840"/>
    </source>
</evidence>
<evidence type="ECO:0000256" key="8">
    <source>
        <dbReference type="ARBA" id="ARBA00023065"/>
    </source>
</evidence>
<dbReference type="Pfam" id="PF00005">
    <property type="entry name" value="ABC_tran"/>
    <property type="match status" value="1"/>
</dbReference>
<evidence type="ECO:0000256" key="9">
    <source>
        <dbReference type="ARBA" id="ARBA00023136"/>
    </source>
</evidence>
<evidence type="ECO:0000256" key="3">
    <source>
        <dbReference type="ARBA" id="ARBA00022475"/>
    </source>
</evidence>
<evidence type="ECO:0000313" key="12">
    <source>
        <dbReference type="Proteomes" id="UP000032417"/>
    </source>
</evidence>
<sequence length="342" mass="38451">MPFLQISDVTIGYTAKNRLNVIQTGLNLTAEEGELIVLVGKNGCGKSTLIRSIACLQPIYGGRITLNGKNLTELSPAKRARLLSIVLTEQQSVASFTVKELISIGRDPYTGWLGKLTDKDIRIVSEATELTYLKGFEYRNIHELSDGERQRVFIARALAQDTPMIILDEPTSHLDLPNRINILLLLQKLARDTGKTIIISTHELETAMQVADKLWIMENRGGVTVGIPEDMVLNGSFDKVFHHHNYEFDKEYGSFVVQKQLDKKITTFVDKPDGLIARWTTKALSRKGYRIVEDAPVRLYVDEGSRTWTIRKDNQSLVTYSIEDALRGINELYQPSNSSANL</sequence>
<evidence type="ECO:0000259" key="10">
    <source>
        <dbReference type="PROSITE" id="PS50893"/>
    </source>
</evidence>
<dbReference type="STRING" id="1562970.ING2E5B_0391"/>